<accession>A0A516V5T0</accession>
<evidence type="ECO:0000313" key="3">
    <source>
        <dbReference type="Proteomes" id="UP000315891"/>
    </source>
</evidence>
<keyword evidence="1" id="KW-0472">Membrane</keyword>
<keyword evidence="1" id="KW-1133">Transmembrane helix</keyword>
<proteinExistence type="predicted"/>
<feature type="transmembrane region" description="Helical" evidence="1">
    <location>
        <begin position="113"/>
        <end position="131"/>
    </location>
</feature>
<dbReference type="EMBL" id="CP041742">
    <property type="protein sequence ID" value="QDQ73880.1"/>
    <property type="molecule type" value="Genomic_DNA"/>
</dbReference>
<evidence type="ECO:0000313" key="2">
    <source>
        <dbReference type="EMBL" id="QDQ73880.1"/>
    </source>
</evidence>
<feature type="transmembrane region" description="Helical" evidence="1">
    <location>
        <begin position="225"/>
        <end position="247"/>
    </location>
</feature>
<feature type="transmembrane region" description="Helical" evidence="1">
    <location>
        <begin position="25"/>
        <end position="52"/>
    </location>
</feature>
<dbReference type="InterPro" id="IPR046157">
    <property type="entry name" value="DUF6159"/>
</dbReference>
<dbReference type="OrthoDB" id="5637493at2"/>
<feature type="transmembrane region" description="Helical" evidence="1">
    <location>
        <begin position="143"/>
        <end position="164"/>
    </location>
</feature>
<reference evidence="2 3" key="1">
    <citation type="submission" date="2019-07" db="EMBL/GenBank/DDBJ databases">
        <title>Lysobacter weifangensis sp. nov., isolated from bensulfuron-methyl contaminated farmland soil.</title>
        <authorList>
            <person name="Zhao H."/>
        </authorList>
    </citation>
    <scope>NUCLEOTIDE SEQUENCE [LARGE SCALE GENOMIC DNA]</scope>
    <source>
        <strain evidence="2 3">CC-Bw-6</strain>
    </source>
</reference>
<feature type="transmembrane region" description="Helical" evidence="1">
    <location>
        <begin position="64"/>
        <end position="93"/>
    </location>
</feature>
<evidence type="ECO:0008006" key="4">
    <source>
        <dbReference type="Google" id="ProtNLM"/>
    </source>
</evidence>
<name>A0A516V5T0_9GAMM</name>
<dbReference type="Pfam" id="PF19656">
    <property type="entry name" value="DUF6159"/>
    <property type="match status" value="1"/>
</dbReference>
<sequence length="281" mass="28867">MGKFARSWALAKASLSILRSDKELLVFPLLSVLGVVLVAATFLLPLFGFGMLEHADRSDGVPLGFYILGFAFYLVQYFVVFFFTTALVGAAMVRLDGGDPTVGTGLRIAAGKWISILGYAAIAATVGMILRGIEQRAGIVGKVVAGFVGVAWTLATFLTVPVLVAQDVGPVEAVKESATLLKRTWGEGLIGNGGIGLIGGLAAFAVMLVGLALTGFLAKAGLGTAAIAVIALSVLAVVGIGLVQSALGGIYSAALYRYAVAGDAPAGFDGVLLRDAFQRKA</sequence>
<organism evidence="2 3">
    <name type="scientific">Pseudoluteimonas lycopersici</name>
    <dbReference type="NCBI Taxonomy" id="1324796"/>
    <lineage>
        <taxon>Bacteria</taxon>
        <taxon>Pseudomonadati</taxon>
        <taxon>Pseudomonadota</taxon>
        <taxon>Gammaproteobacteria</taxon>
        <taxon>Lysobacterales</taxon>
        <taxon>Lysobacteraceae</taxon>
        <taxon>Pseudoluteimonas</taxon>
    </lineage>
</organism>
<dbReference type="RefSeq" id="WP_143879392.1">
    <property type="nucleotide sequence ID" value="NZ_BAABLZ010000001.1"/>
</dbReference>
<dbReference type="Proteomes" id="UP000315891">
    <property type="component" value="Chromosome"/>
</dbReference>
<keyword evidence="1" id="KW-0812">Transmembrane</keyword>
<feature type="transmembrane region" description="Helical" evidence="1">
    <location>
        <begin position="195"/>
        <end position="218"/>
    </location>
</feature>
<protein>
    <recommendedName>
        <fullName evidence="4">Glycerophosphoryl diester phosphodiesterase membrane domain-containing protein</fullName>
    </recommendedName>
</protein>
<gene>
    <name evidence="2" type="ORF">FNZ56_08320</name>
</gene>
<dbReference type="AlphaFoldDB" id="A0A516V5T0"/>
<evidence type="ECO:0000256" key="1">
    <source>
        <dbReference type="SAM" id="Phobius"/>
    </source>
</evidence>
<keyword evidence="3" id="KW-1185">Reference proteome</keyword>